<dbReference type="Pfam" id="PF01490">
    <property type="entry name" value="Aa_trans"/>
    <property type="match status" value="1"/>
</dbReference>
<feature type="transmembrane region" description="Helical" evidence="7">
    <location>
        <begin position="488"/>
        <end position="506"/>
    </location>
</feature>
<comment type="similarity">
    <text evidence="2">Belongs to the amino acid/polyamine transporter 2 family.</text>
</comment>
<organism evidence="9 10">
    <name type="scientific">Basidiobolus ranarum</name>
    <dbReference type="NCBI Taxonomy" id="34480"/>
    <lineage>
        <taxon>Eukaryota</taxon>
        <taxon>Fungi</taxon>
        <taxon>Fungi incertae sedis</taxon>
        <taxon>Zoopagomycota</taxon>
        <taxon>Entomophthoromycotina</taxon>
        <taxon>Basidiobolomycetes</taxon>
        <taxon>Basidiobolales</taxon>
        <taxon>Basidiobolaceae</taxon>
        <taxon>Basidiobolus</taxon>
    </lineage>
</organism>
<feature type="domain" description="Amino acid transporter transmembrane" evidence="8">
    <location>
        <begin position="184"/>
        <end position="566"/>
    </location>
</feature>
<dbReference type="InterPro" id="IPR013057">
    <property type="entry name" value="AA_transpt_TM"/>
</dbReference>
<evidence type="ECO:0000256" key="5">
    <source>
        <dbReference type="ARBA" id="ARBA00023136"/>
    </source>
</evidence>
<keyword evidence="5 7" id="KW-0472">Membrane</keyword>
<evidence type="ECO:0000256" key="2">
    <source>
        <dbReference type="ARBA" id="ARBA00008066"/>
    </source>
</evidence>
<evidence type="ECO:0000313" key="10">
    <source>
        <dbReference type="Proteomes" id="UP001479436"/>
    </source>
</evidence>
<evidence type="ECO:0000256" key="3">
    <source>
        <dbReference type="ARBA" id="ARBA00022692"/>
    </source>
</evidence>
<comment type="subcellular location">
    <subcellularLocation>
        <location evidence="1">Membrane</location>
        <topology evidence="1">Multi-pass membrane protein</topology>
    </subcellularLocation>
</comment>
<feature type="transmembrane region" description="Helical" evidence="7">
    <location>
        <begin position="546"/>
        <end position="567"/>
    </location>
</feature>
<feature type="transmembrane region" description="Helical" evidence="7">
    <location>
        <begin position="512"/>
        <end position="534"/>
    </location>
</feature>
<comment type="caution">
    <text evidence="9">The sequence shown here is derived from an EMBL/GenBank/DDBJ whole genome shotgun (WGS) entry which is preliminary data.</text>
</comment>
<sequence>MSSYGSGSPSKYSYLSDVRLQGNARQTSSGIDIPRSSRDSQLSADDFNYGSLGASITHDIYKSIEPPQRQARSNSFSDTLNSPYVNSENRSAVSLMREPGGFRRDYIVNKAQQQGKAPPAVATRSFMDYMYLFNHFAGEDLESEDEYEEEEESPGAVESEGSRRPLLDRTGVRSSRATSQVQGTASLSKAFFLLFKAFVGTGVLFLPKAFANGGIVFSSVVSLFVAFLSGLSMLLLVKVRDVIPGGFGEIGGQLFGQRMKYMILFSIAISQIGFSCAYMIFIAKNLSDLILAISKCQVVISDEFLIMIQLVLYIPFSWLRKMNSLSNAALIANTAIFFGLIYIYYTDVSILIKEGPAPLMAFNSESFGLFLGTAFFTFEGIGLVIPIVSSMKEPEKFPQLLTGAMLLISAIFISVGSLSYAAFGQDVQAVVLLSLPENAVTQTAQSLYVIAIALTVPLMLFPAVRIVENALFGKKTGKYSIRVKIEKNIFRAVLCVFTAFVALGGYSNLDNFIALIGALACIPLAFIFPALFHLKALATKPWVRAGDIALLIFGTGVMIFVTINTIATWGTHPAKDRCS</sequence>
<feature type="compositionally biased region" description="Acidic residues" evidence="6">
    <location>
        <begin position="143"/>
        <end position="153"/>
    </location>
</feature>
<keyword evidence="10" id="KW-1185">Reference proteome</keyword>
<feature type="region of interest" description="Disordered" evidence="6">
    <location>
        <begin position="23"/>
        <end position="44"/>
    </location>
</feature>
<evidence type="ECO:0000256" key="7">
    <source>
        <dbReference type="SAM" id="Phobius"/>
    </source>
</evidence>
<evidence type="ECO:0000256" key="1">
    <source>
        <dbReference type="ARBA" id="ARBA00004141"/>
    </source>
</evidence>
<feature type="transmembrane region" description="Helical" evidence="7">
    <location>
        <begin position="289"/>
        <end position="316"/>
    </location>
</feature>
<evidence type="ECO:0000256" key="4">
    <source>
        <dbReference type="ARBA" id="ARBA00022989"/>
    </source>
</evidence>
<evidence type="ECO:0000256" key="6">
    <source>
        <dbReference type="SAM" id="MobiDB-lite"/>
    </source>
</evidence>
<dbReference type="EMBL" id="JASJQH010000036">
    <property type="protein sequence ID" value="KAK9768083.1"/>
    <property type="molecule type" value="Genomic_DNA"/>
</dbReference>
<feature type="transmembrane region" description="Helical" evidence="7">
    <location>
        <begin position="400"/>
        <end position="423"/>
    </location>
</feature>
<feature type="transmembrane region" description="Helical" evidence="7">
    <location>
        <begin position="261"/>
        <end position="283"/>
    </location>
</feature>
<dbReference type="PANTHER" id="PTHR22950:SF666">
    <property type="entry name" value="VACUOLAR AMINO ACID TRANSPORTER 4"/>
    <property type="match status" value="1"/>
</dbReference>
<keyword evidence="3 7" id="KW-0812">Transmembrane</keyword>
<dbReference type="Proteomes" id="UP001479436">
    <property type="component" value="Unassembled WGS sequence"/>
</dbReference>
<proteinExistence type="inferred from homology"/>
<evidence type="ECO:0000313" key="9">
    <source>
        <dbReference type="EMBL" id="KAK9768083.1"/>
    </source>
</evidence>
<feature type="region of interest" description="Disordered" evidence="6">
    <location>
        <begin position="143"/>
        <end position="175"/>
    </location>
</feature>
<feature type="transmembrane region" description="Helical" evidence="7">
    <location>
        <begin position="190"/>
        <end position="210"/>
    </location>
</feature>
<reference evidence="9 10" key="1">
    <citation type="submission" date="2023-04" db="EMBL/GenBank/DDBJ databases">
        <title>Genome of Basidiobolus ranarum AG-B5.</title>
        <authorList>
            <person name="Stajich J.E."/>
            <person name="Carter-House D."/>
            <person name="Gryganskyi A."/>
        </authorList>
    </citation>
    <scope>NUCLEOTIDE SEQUENCE [LARGE SCALE GENOMIC DNA]</scope>
    <source>
        <strain evidence="9 10">AG-B5</strain>
    </source>
</reference>
<feature type="transmembrane region" description="Helical" evidence="7">
    <location>
        <begin position="443"/>
        <end position="467"/>
    </location>
</feature>
<protein>
    <recommendedName>
        <fullName evidence="8">Amino acid transporter transmembrane domain-containing protein</fullName>
    </recommendedName>
</protein>
<evidence type="ECO:0000259" key="8">
    <source>
        <dbReference type="Pfam" id="PF01490"/>
    </source>
</evidence>
<feature type="transmembrane region" description="Helical" evidence="7">
    <location>
        <begin position="328"/>
        <end position="346"/>
    </location>
</feature>
<dbReference type="Gene3D" id="1.20.1740.10">
    <property type="entry name" value="Amino acid/polyamine transporter I"/>
    <property type="match status" value="1"/>
</dbReference>
<keyword evidence="4 7" id="KW-1133">Transmembrane helix</keyword>
<gene>
    <name evidence="9" type="ORF">K7432_001579</name>
</gene>
<feature type="region of interest" description="Disordered" evidence="6">
    <location>
        <begin position="65"/>
        <end position="84"/>
    </location>
</feature>
<feature type="transmembrane region" description="Helical" evidence="7">
    <location>
        <begin position="366"/>
        <end position="388"/>
    </location>
</feature>
<dbReference type="PANTHER" id="PTHR22950">
    <property type="entry name" value="AMINO ACID TRANSPORTER"/>
    <property type="match status" value="1"/>
</dbReference>
<feature type="compositionally biased region" description="Polar residues" evidence="6">
    <location>
        <begin position="70"/>
        <end position="84"/>
    </location>
</feature>
<accession>A0ABR2X2U7</accession>
<feature type="compositionally biased region" description="Basic and acidic residues" evidence="6">
    <location>
        <begin position="160"/>
        <end position="171"/>
    </location>
</feature>
<feature type="transmembrane region" description="Helical" evidence="7">
    <location>
        <begin position="216"/>
        <end position="237"/>
    </location>
</feature>
<name>A0ABR2X2U7_9FUNG</name>